<protein>
    <recommendedName>
        <fullName evidence="2">non-specific serine/threonine protein kinase</fullName>
        <ecNumber evidence="2">2.7.11.1</ecNumber>
    </recommendedName>
</protein>
<dbReference type="FunFam" id="3.30.200.20:FF:000195">
    <property type="entry name" value="G-type lectin S-receptor-like serine/threonine-protein kinase"/>
    <property type="match status" value="2"/>
</dbReference>
<evidence type="ECO:0000256" key="15">
    <source>
        <dbReference type="ARBA" id="ARBA00023180"/>
    </source>
</evidence>
<keyword evidence="14" id="KW-0675">Receptor</keyword>
<dbReference type="Gene3D" id="1.10.510.10">
    <property type="entry name" value="Transferase(Phosphotransferase) domain 1"/>
    <property type="match status" value="2"/>
</dbReference>
<evidence type="ECO:0000256" key="17">
    <source>
        <dbReference type="ARBA" id="ARBA00048679"/>
    </source>
</evidence>
<name>A0A444XA34_ARAHY</name>
<dbReference type="InterPro" id="IPR000719">
    <property type="entry name" value="Prot_kinase_dom"/>
</dbReference>
<evidence type="ECO:0000256" key="5">
    <source>
        <dbReference type="ARBA" id="ARBA00022692"/>
    </source>
</evidence>
<dbReference type="Gene3D" id="3.30.430.20">
    <property type="entry name" value="Gnk2 domain, C-X8-C-X2-C motif"/>
    <property type="match status" value="5"/>
</dbReference>
<dbReference type="GO" id="GO:0004674">
    <property type="term" value="F:protein serine/threonine kinase activity"/>
    <property type="evidence" value="ECO:0007669"/>
    <property type="project" value="UniProtKB-KW"/>
</dbReference>
<keyword evidence="22" id="KW-1185">Reference proteome</keyword>
<keyword evidence="12 18" id="KW-0472">Membrane</keyword>
<feature type="domain" description="Gnk2-homologous" evidence="20">
    <location>
        <begin position="147"/>
        <end position="255"/>
    </location>
</feature>
<feature type="transmembrane region" description="Helical" evidence="18">
    <location>
        <begin position="12"/>
        <end position="29"/>
    </location>
</feature>
<dbReference type="EC" id="2.7.11.1" evidence="2"/>
<dbReference type="Pfam" id="PF07714">
    <property type="entry name" value="PK_Tyr_Ser-Thr"/>
    <property type="match status" value="2"/>
</dbReference>
<dbReference type="InterPro" id="IPR008271">
    <property type="entry name" value="Ser/Thr_kinase_AS"/>
</dbReference>
<evidence type="ECO:0000256" key="1">
    <source>
        <dbReference type="ARBA" id="ARBA00004167"/>
    </source>
</evidence>
<keyword evidence="3" id="KW-0723">Serine/threonine-protein kinase</keyword>
<comment type="subcellular location">
    <subcellularLocation>
        <location evidence="1">Membrane</location>
        <topology evidence="1">Single-pass membrane protein</topology>
    </subcellularLocation>
</comment>
<evidence type="ECO:0000256" key="13">
    <source>
        <dbReference type="ARBA" id="ARBA00023157"/>
    </source>
</evidence>
<dbReference type="InterPro" id="IPR011009">
    <property type="entry name" value="Kinase-like_dom_sf"/>
</dbReference>
<organism evidence="21 22">
    <name type="scientific">Arachis hypogaea</name>
    <name type="common">Peanut</name>
    <dbReference type="NCBI Taxonomy" id="3818"/>
    <lineage>
        <taxon>Eukaryota</taxon>
        <taxon>Viridiplantae</taxon>
        <taxon>Streptophyta</taxon>
        <taxon>Embryophyta</taxon>
        <taxon>Tracheophyta</taxon>
        <taxon>Spermatophyta</taxon>
        <taxon>Magnoliopsida</taxon>
        <taxon>eudicotyledons</taxon>
        <taxon>Gunneridae</taxon>
        <taxon>Pentapetalae</taxon>
        <taxon>rosids</taxon>
        <taxon>fabids</taxon>
        <taxon>Fabales</taxon>
        <taxon>Fabaceae</taxon>
        <taxon>Papilionoideae</taxon>
        <taxon>50 kb inversion clade</taxon>
        <taxon>dalbergioids sensu lato</taxon>
        <taxon>Dalbergieae</taxon>
        <taxon>Pterocarpus clade</taxon>
        <taxon>Arachis</taxon>
    </lineage>
</organism>
<evidence type="ECO:0000259" key="19">
    <source>
        <dbReference type="PROSITE" id="PS50011"/>
    </source>
</evidence>
<feature type="domain" description="Protein kinase" evidence="19">
    <location>
        <begin position="351"/>
        <end position="637"/>
    </location>
</feature>
<feature type="domain" description="Gnk2-homologous" evidence="20">
    <location>
        <begin position="37"/>
        <end position="141"/>
    </location>
</feature>
<evidence type="ECO:0000256" key="8">
    <source>
        <dbReference type="ARBA" id="ARBA00022741"/>
    </source>
</evidence>
<dbReference type="InterPro" id="IPR002902">
    <property type="entry name" value="GNK2"/>
</dbReference>
<evidence type="ECO:0000256" key="16">
    <source>
        <dbReference type="ARBA" id="ARBA00047899"/>
    </source>
</evidence>
<dbReference type="InterPro" id="IPR021820">
    <property type="entry name" value="S-locus_recpt_kinase_C"/>
</dbReference>
<dbReference type="CDD" id="cd23509">
    <property type="entry name" value="Gnk2-like"/>
    <property type="match status" value="5"/>
</dbReference>
<accession>A0A444XA34</accession>
<evidence type="ECO:0000256" key="7">
    <source>
        <dbReference type="ARBA" id="ARBA00022737"/>
    </source>
</evidence>
<dbReference type="GO" id="GO:0006950">
    <property type="term" value="P:response to stress"/>
    <property type="evidence" value="ECO:0007669"/>
    <property type="project" value="UniProtKB-ARBA"/>
</dbReference>
<feature type="domain" description="Gnk2-homologous" evidence="20">
    <location>
        <begin position="732"/>
        <end position="836"/>
    </location>
</feature>
<dbReference type="EMBL" id="SDMP01000020">
    <property type="protein sequence ID" value="RYQ86558.1"/>
    <property type="molecule type" value="Genomic_DNA"/>
</dbReference>
<evidence type="ECO:0000259" key="20">
    <source>
        <dbReference type="PROSITE" id="PS51473"/>
    </source>
</evidence>
<keyword evidence="9" id="KW-0418">Kinase</keyword>
<comment type="catalytic activity">
    <reaction evidence="17">
        <text>L-seryl-[protein] + ATP = O-phospho-L-seryl-[protein] + ADP + H(+)</text>
        <dbReference type="Rhea" id="RHEA:17989"/>
        <dbReference type="Rhea" id="RHEA-COMP:9863"/>
        <dbReference type="Rhea" id="RHEA-COMP:11604"/>
        <dbReference type="ChEBI" id="CHEBI:15378"/>
        <dbReference type="ChEBI" id="CHEBI:29999"/>
        <dbReference type="ChEBI" id="CHEBI:30616"/>
        <dbReference type="ChEBI" id="CHEBI:83421"/>
        <dbReference type="ChEBI" id="CHEBI:456216"/>
        <dbReference type="EC" id="2.7.11.1"/>
    </reaction>
</comment>
<evidence type="ECO:0000256" key="14">
    <source>
        <dbReference type="ARBA" id="ARBA00023170"/>
    </source>
</evidence>
<keyword evidence="6" id="KW-0732">Signal</keyword>
<evidence type="ECO:0000256" key="3">
    <source>
        <dbReference type="ARBA" id="ARBA00022527"/>
    </source>
</evidence>
<dbReference type="SUPFAM" id="SSF56112">
    <property type="entry name" value="Protein kinase-like (PK-like)"/>
    <property type="match status" value="2"/>
</dbReference>
<dbReference type="PROSITE" id="PS50011">
    <property type="entry name" value="PROTEIN_KINASE_DOM"/>
    <property type="match status" value="2"/>
</dbReference>
<dbReference type="STRING" id="3818.A0A444XA34"/>
<dbReference type="CDD" id="cd14066">
    <property type="entry name" value="STKc_IRAK"/>
    <property type="match status" value="2"/>
</dbReference>
<dbReference type="PROSITE" id="PS51473">
    <property type="entry name" value="GNK2"/>
    <property type="match status" value="5"/>
</dbReference>
<keyword evidence="11 18" id="KW-1133">Transmembrane helix</keyword>
<feature type="domain" description="Gnk2-homologous" evidence="20">
    <location>
        <begin position="842"/>
        <end position="950"/>
    </location>
</feature>
<feature type="transmembrane region" description="Helical" evidence="18">
    <location>
        <begin position="278"/>
        <end position="300"/>
    </location>
</feature>
<dbReference type="GO" id="GO:0005524">
    <property type="term" value="F:ATP binding"/>
    <property type="evidence" value="ECO:0007669"/>
    <property type="project" value="UniProtKB-KW"/>
</dbReference>
<proteinExistence type="predicted"/>
<evidence type="ECO:0000256" key="12">
    <source>
        <dbReference type="ARBA" id="ARBA00023136"/>
    </source>
</evidence>
<sequence>MMETKQTTTLHRLFLWFFLMNIFITITRTKAQSSTLNYVGDDCQNSTKQSLTSGFKTNLNSVLSWLSSDATTSKGYNYTTVGTATRDAVYGFYNCRGDVTGTFCQFCLSTAASDILQHCPNRSSAVIWYNYCILRYSNHAFYGNLTTTPSWQTLGTKNSTNSTQELQKAETYMQILIKNATAENNYLLYAVGEFNAGDSLGKRYGLVQCTRDLTSDKCRQCLNAMLDQVPKCCASKVGWQVGSPSCLTRYDDYMFYKIQGSSPLPNSAKNNSSKTKTVIIIIACVLVPVVLLISGVYLLWRKNQIDNDALLPEDTPISIQYNSQEGQGDDSLNADLPAVPLIWIRQSTNNFSNSCKLGEGGFGPVYKGSLQDGTEVAIKRLSKTSGQGLYEFKNEVIFIAKLQHRNLVRLLGCCVEQNEKLLIYEYMSNSSLALHLFDVEKRKHLSWKVRMNIIKGIARGLLYLHEDSRLKVIHRDMKASNVLLDQDMNPKISDFGLARAFEKGQDEENTGRVMGTYGYMAPEYAMEGLYSIKSDVFSFGVLLLEIICGKKSSGFYFSEHGQSLLIYSWKLWCKGECLELVDPILEDKYPRNEVKRYIHIGLLCVQADAVDRPTMSTIVVMLANETMSLPNPNHPAFSVGRKIKDEPPSNTFVKDLSVNKISVSNSLPRDLTSDKCRQCLNAMLDQVPKCCASKVGWQVGSPSCLTRLFLWFFLMNIFITITTTRAQSSSLNYVGDDCQNSSQQSLTTGFKTNLNSLLSWLSSDGATSKGYNYTTVGTATRDVIYGFYNCRGDVTGTFCQFCLSTAASDIPQHCPNRSSAVIWYNYCIFRYSNHAFYGNLTTTPSWQVPATKNSTNSTQELQKAETYMQILIKNATAENNYLLYAVGEFNAGGSLGKRYGLVQCTRDLTSDKCRQCLNAMLDQVPKCCASKVGWQVGSPSCLTRYDDYMFYKIQGSSPLPSSAKNNSSKTKTLIIIIVSVLVPIVLLISGIYFIWRKNQSNNDALLSESAPISINYNSQEGQGESQGDDSLNADLPTVPLIWIRQSTNNFSDSCKLGEGGFGPVYKGSLQDGTEVAIKRLSKTSGQGLYEFKNEVIFIAKLQHRNLVRLLGCCVEQNEKLLIYEYMSNSSLALHLFDVEKRKQLSWKVRMNIIKGIARGLLYLHEDSRLRVIHRDMKASNVLLDQDMNPKISDFGLARTFEKGQNEDSTRRVVGTYGYMAPEYAMEGLYSVKSDVFSFGVLLLEIICGKRNNKFHVSEHGQSLLEYSWRLWCTGECLKLVDPILENKYTRNEVTRCIHIGLLCVQEDAVDRPTMSTVVVMLASETMTLPIPNHPAFSVGRKIKEEPTSSGFDKDPLVNEVSISNILPR</sequence>
<evidence type="ECO:0000313" key="21">
    <source>
        <dbReference type="EMBL" id="RYQ86558.1"/>
    </source>
</evidence>
<evidence type="ECO:0000313" key="22">
    <source>
        <dbReference type="Proteomes" id="UP000289738"/>
    </source>
</evidence>
<keyword evidence="4" id="KW-0808">Transferase</keyword>
<dbReference type="Gene3D" id="3.30.200.20">
    <property type="entry name" value="Phosphorylase Kinase, domain 1"/>
    <property type="match status" value="2"/>
</dbReference>
<keyword evidence="7" id="KW-0677">Repeat</keyword>
<dbReference type="FunFam" id="3.30.430.20:FF:000009">
    <property type="entry name" value="Cysteine-rich receptor-like protein kinase 28"/>
    <property type="match status" value="2"/>
</dbReference>
<comment type="caution">
    <text evidence="21">The sequence shown here is derived from an EMBL/GenBank/DDBJ whole genome shotgun (WGS) entry which is preliminary data.</text>
</comment>
<dbReference type="PANTHER" id="PTHR27002:SF518">
    <property type="entry name" value="PROTEIN KINASE DOMAIN"/>
    <property type="match status" value="1"/>
</dbReference>
<dbReference type="InterPro" id="IPR001245">
    <property type="entry name" value="Ser-Thr/Tyr_kinase_cat_dom"/>
</dbReference>
<feature type="domain" description="Gnk2-homologous" evidence="20">
    <location>
        <begin position="597"/>
        <end position="713"/>
    </location>
</feature>
<keyword evidence="15" id="KW-0325">Glycoprotein</keyword>
<dbReference type="PROSITE" id="PS00108">
    <property type="entry name" value="PROTEIN_KINASE_ST"/>
    <property type="match status" value="2"/>
</dbReference>
<evidence type="ECO:0000256" key="2">
    <source>
        <dbReference type="ARBA" id="ARBA00012513"/>
    </source>
</evidence>
<dbReference type="InterPro" id="IPR038408">
    <property type="entry name" value="GNK2_sf"/>
</dbReference>
<evidence type="ECO:0000256" key="18">
    <source>
        <dbReference type="SAM" id="Phobius"/>
    </source>
</evidence>
<feature type="transmembrane region" description="Helical" evidence="18">
    <location>
        <begin position="973"/>
        <end position="995"/>
    </location>
</feature>
<dbReference type="GO" id="GO:0005886">
    <property type="term" value="C:plasma membrane"/>
    <property type="evidence" value="ECO:0007669"/>
    <property type="project" value="TreeGrafter"/>
</dbReference>
<dbReference type="SMART" id="SM00220">
    <property type="entry name" value="S_TKc"/>
    <property type="match status" value="2"/>
</dbReference>
<comment type="catalytic activity">
    <reaction evidence="16">
        <text>L-threonyl-[protein] + ATP = O-phospho-L-threonyl-[protein] + ADP + H(+)</text>
        <dbReference type="Rhea" id="RHEA:46608"/>
        <dbReference type="Rhea" id="RHEA-COMP:11060"/>
        <dbReference type="Rhea" id="RHEA-COMP:11605"/>
        <dbReference type="ChEBI" id="CHEBI:15378"/>
        <dbReference type="ChEBI" id="CHEBI:30013"/>
        <dbReference type="ChEBI" id="CHEBI:30616"/>
        <dbReference type="ChEBI" id="CHEBI:61977"/>
        <dbReference type="ChEBI" id="CHEBI:456216"/>
        <dbReference type="EC" id="2.7.11.1"/>
    </reaction>
</comment>
<evidence type="ECO:0000256" key="4">
    <source>
        <dbReference type="ARBA" id="ARBA00022679"/>
    </source>
</evidence>
<keyword evidence="13" id="KW-1015">Disulfide bond</keyword>
<dbReference type="Pfam" id="PF01657">
    <property type="entry name" value="Stress-antifung"/>
    <property type="match status" value="4"/>
</dbReference>
<dbReference type="Pfam" id="PF11883">
    <property type="entry name" value="DUF3403"/>
    <property type="match status" value="1"/>
</dbReference>
<gene>
    <name evidence="21" type="ORF">Ahy_B10g106223</name>
</gene>
<keyword evidence="8" id="KW-0547">Nucleotide-binding</keyword>
<keyword evidence="5 18" id="KW-0812">Transmembrane</keyword>
<evidence type="ECO:0000256" key="6">
    <source>
        <dbReference type="ARBA" id="ARBA00022729"/>
    </source>
</evidence>
<feature type="domain" description="Protein kinase" evidence="19">
    <location>
        <begin position="1050"/>
        <end position="1336"/>
    </location>
</feature>
<dbReference type="Proteomes" id="UP000289738">
    <property type="component" value="Chromosome B10"/>
</dbReference>
<evidence type="ECO:0000256" key="9">
    <source>
        <dbReference type="ARBA" id="ARBA00022777"/>
    </source>
</evidence>
<dbReference type="PANTHER" id="PTHR27002">
    <property type="entry name" value="RECEPTOR-LIKE SERINE/THREONINE-PROTEIN KINASE SD1-8"/>
    <property type="match status" value="1"/>
</dbReference>
<reference evidence="21 22" key="1">
    <citation type="submission" date="2019-01" db="EMBL/GenBank/DDBJ databases">
        <title>Sequencing of cultivated peanut Arachis hypogaea provides insights into genome evolution and oil improvement.</title>
        <authorList>
            <person name="Chen X."/>
        </authorList>
    </citation>
    <scope>NUCLEOTIDE SEQUENCE [LARGE SCALE GENOMIC DNA]</scope>
    <source>
        <strain evidence="22">cv. Fuhuasheng</strain>
        <tissue evidence="21">Leaves</tissue>
    </source>
</reference>
<evidence type="ECO:0000256" key="11">
    <source>
        <dbReference type="ARBA" id="ARBA00022989"/>
    </source>
</evidence>
<dbReference type="FunFam" id="1.10.510.10:FF:000129">
    <property type="entry name" value="cysteine-rich receptor-like protein kinase 10"/>
    <property type="match status" value="2"/>
</dbReference>
<evidence type="ECO:0000256" key="10">
    <source>
        <dbReference type="ARBA" id="ARBA00022840"/>
    </source>
</evidence>
<keyword evidence="10" id="KW-0067">ATP-binding</keyword>